<evidence type="ECO:0000256" key="4">
    <source>
        <dbReference type="ARBA" id="ARBA00022898"/>
    </source>
</evidence>
<dbReference type="Pfam" id="PF00291">
    <property type="entry name" value="PALP"/>
    <property type="match status" value="1"/>
</dbReference>
<dbReference type="Proteomes" id="UP001357485">
    <property type="component" value="Unassembled WGS sequence"/>
</dbReference>
<accession>A0ABR0LMY8</accession>
<evidence type="ECO:0000256" key="6">
    <source>
        <dbReference type="ARBA" id="ARBA00049406"/>
    </source>
</evidence>
<dbReference type="Gene3D" id="3.40.50.1100">
    <property type="match status" value="2"/>
</dbReference>
<dbReference type="InterPro" id="IPR036052">
    <property type="entry name" value="TrpB-like_PALP_sf"/>
</dbReference>
<evidence type="ECO:0000256" key="2">
    <source>
        <dbReference type="ARBA" id="ARBA00010869"/>
    </source>
</evidence>
<reference evidence="9 10" key="1">
    <citation type="submission" date="2023-08" db="EMBL/GenBank/DDBJ databases">
        <title>Black Yeasts Isolated from many extreme environments.</title>
        <authorList>
            <person name="Coleine C."/>
            <person name="Stajich J.E."/>
            <person name="Selbmann L."/>
        </authorList>
    </citation>
    <scope>NUCLEOTIDE SEQUENCE [LARGE SCALE GENOMIC DNA]</scope>
    <source>
        <strain evidence="9 10">CCFEE 536</strain>
    </source>
</reference>
<comment type="catalytic activity">
    <reaction evidence="6">
        <text>L-serine = pyruvate + NH4(+)</text>
        <dbReference type="Rhea" id="RHEA:19169"/>
        <dbReference type="ChEBI" id="CHEBI:15361"/>
        <dbReference type="ChEBI" id="CHEBI:28938"/>
        <dbReference type="ChEBI" id="CHEBI:33384"/>
        <dbReference type="EC" id="4.3.1.17"/>
    </reaction>
</comment>
<gene>
    <name evidence="9" type="primary">CHA1</name>
    <name evidence="9" type="ORF">LTR16_004703</name>
</gene>
<evidence type="ECO:0000256" key="7">
    <source>
        <dbReference type="SAM" id="MobiDB-lite"/>
    </source>
</evidence>
<feature type="domain" description="Tryptophan synthase beta chain-like PALP" evidence="8">
    <location>
        <begin position="34"/>
        <end position="332"/>
    </location>
</feature>
<protein>
    <recommendedName>
        <fullName evidence="3">L-serine ammonia-lyase</fullName>
        <ecNumber evidence="3">4.3.1.17</ecNumber>
    </recommendedName>
</protein>
<feature type="non-terminal residue" evidence="9">
    <location>
        <position position="1"/>
    </location>
</feature>
<name>A0ABR0LMY8_9PEZI</name>
<keyword evidence="4" id="KW-0663">Pyridoxal phosphate</keyword>
<evidence type="ECO:0000259" key="8">
    <source>
        <dbReference type="Pfam" id="PF00291"/>
    </source>
</evidence>
<proteinExistence type="inferred from homology"/>
<dbReference type="PANTHER" id="PTHR48078:SF2">
    <property type="entry name" value="CATABOLIC L-SERINE_THREONINE DEHYDRATASE"/>
    <property type="match status" value="1"/>
</dbReference>
<keyword evidence="10" id="KW-1185">Reference proteome</keyword>
<evidence type="ECO:0000256" key="3">
    <source>
        <dbReference type="ARBA" id="ARBA00012093"/>
    </source>
</evidence>
<comment type="similarity">
    <text evidence="2">Belongs to the serine/threonine dehydratase family.</text>
</comment>
<dbReference type="PANTHER" id="PTHR48078">
    <property type="entry name" value="THREONINE DEHYDRATASE, MITOCHONDRIAL-RELATED"/>
    <property type="match status" value="1"/>
</dbReference>
<evidence type="ECO:0000256" key="5">
    <source>
        <dbReference type="ARBA" id="ARBA00023239"/>
    </source>
</evidence>
<dbReference type="EC" id="4.3.1.17" evidence="3"/>
<evidence type="ECO:0000313" key="9">
    <source>
        <dbReference type="EMBL" id="KAK5200841.1"/>
    </source>
</evidence>
<keyword evidence="5 9" id="KW-0456">Lyase</keyword>
<dbReference type="PROSITE" id="PS00165">
    <property type="entry name" value="DEHYDRATASE_SER_THR"/>
    <property type="match status" value="1"/>
</dbReference>
<comment type="cofactor">
    <cofactor evidence="1">
        <name>pyridoxal 5'-phosphate</name>
        <dbReference type="ChEBI" id="CHEBI:597326"/>
    </cofactor>
</comment>
<organism evidence="9 10">
    <name type="scientific">Cryomyces antarcticus</name>
    <dbReference type="NCBI Taxonomy" id="329879"/>
    <lineage>
        <taxon>Eukaryota</taxon>
        <taxon>Fungi</taxon>
        <taxon>Dikarya</taxon>
        <taxon>Ascomycota</taxon>
        <taxon>Pezizomycotina</taxon>
        <taxon>Dothideomycetes</taxon>
        <taxon>Dothideomycetes incertae sedis</taxon>
        <taxon>Cryomyces</taxon>
    </lineage>
</organism>
<dbReference type="GO" id="GO:0008797">
    <property type="term" value="F:aspartate ammonia-lyase activity"/>
    <property type="evidence" value="ECO:0007669"/>
    <property type="project" value="UniProtKB-EC"/>
</dbReference>
<dbReference type="InterPro" id="IPR001926">
    <property type="entry name" value="TrpB-like_PALP"/>
</dbReference>
<dbReference type="InterPro" id="IPR050147">
    <property type="entry name" value="Ser/Thr_Dehydratase"/>
</dbReference>
<evidence type="ECO:0000313" key="10">
    <source>
        <dbReference type="Proteomes" id="UP001357485"/>
    </source>
</evidence>
<dbReference type="SUPFAM" id="SSF53686">
    <property type="entry name" value="Tryptophan synthase beta subunit-like PLP-dependent enzymes"/>
    <property type="match status" value="1"/>
</dbReference>
<evidence type="ECO:0000256" key="1">
    <source>
        <dbReference type="ARBA" id="ARBA00001933"/>
    </source>
</evidence>
<dbReference type="InterPro" id="IPR000634">
    <property type="entry name" value="Ser/Thr_deHydtase_PyrdxlP-BS"/>
</dbReference>
<dbReference type="EMBL" id="JAVRRA010017071">
    <property type="protein sequence ID" value="KAK5200841.1"/>
    <property type="molecule type" value="Genomic_DNA"/>
</dbReference>
<comment type="caution">
    <text evidence="9">The sequence shown here is derived from an EMBL/GenBank/DDBJ whole genome shotgun (WGS) entry which is preliminary data.</text>
</comment>
<feature type="region of interest" description="Disordered" evidence="7">
    <location>
        <begin position="1"/>
        <end position="27"/>
    </location>
</feature>
<sequence length="373" mass="39984">NRPLSPEPQAGTSSPFPLQRKKGRRKAHEVQLTVPSRVFLKLETLQPSGSFKSRGIGHYLQRALIRSTSRDTVHFYSSSGGNAGLACVYAARALGRPATVVVPLSTSAFMIAKLRAAGAAEVLQFGESWSEADAYLRGVVMREEARVGEKVEEAVYVPPFDHSDIWEGNASLMEEVGLQLRREGGGDEPPDAVICSVGGGGLFNGVMQGLDRLGWSDTPVLAVETQGAESLGASLRHGKHVTLPGITSLAKSLGATRVCDRAYENGQWASVTSVVLSDAEAAMGCWRLADVERMLVEMACGVNVALCYDGRLEKVLGRRLTKESRVVVVLCGGSNVTVDMVVEWRTRFGGVERAMPKMRDVPSAETAPNGVAT</sequence>